<dbReference type="STRING" id="4529.A0A0E0Q0G6"/>
<feature type="region of interest" description="Disordered" evidence="1">
    <location>
        <begin position="1"/>
        <end position="35"/>
    </location>
</feature>
<feature type="compositionally biased region" description="Low complexity" evidence="1">
    <location>
        <begin position="157"/>
        <end position="166"/>
    </location>
</feature>
<sequence>MREEAGRRRGKKLSYTSCPFRPQPPAPLAAPPRSHTPAAHATLALPIRLPVDAICLRLVDEMVDIDRRLPVPHDLPHPPSHVAGFRGLSTAKTKCFKWCRRLPRTHRGADGIAPARRSSAPPTNSSPYCRPLRQPLARSSGRPMRRAQLPPPLRPTPARSASRLLPAPSPAPPAGRSTPRRALSSDLLGGEGREDREKKGKETKVSLTCGAHVVNDVCDRFATAGFNTNMIAYLTQQLHLPLVVASNLLTNFTGTADSFAGHLWTTAAPGVLSQLGMLGLVVSALVPAPPRAVQRCRCRPQMNTIAKAKQQHAKNTTTEIILLDFGDGGEGFLQLLVGVGEVDHVAPQDARSKWPCPHMAIRITFFSPVLLHSIASLIAAAIACVGSGAGMIPSE</sequence>
<keyword evidence="4" id="KW-1185">Reference proteome</keyword>
<dbReference type="EnsemblPlants" id="ORUFI06G23400.1">
    <property type="protein sequence ID" value="ORUFI06G23400.1"/>
    <property type="gene ID" value="ORUFI06G23400"/>
</dbReference>
<keyword evidence="2" id="KW-0812">Transmembrane</keyword>
<accession>A0A0E0Q0G6</accession>
<feature type="compositionally biased region" description="Basic and acidic residues" evidence="1">
    <location>
        <begin position="191"/>
        <end position="204"/>
    </location>
</feature>
<evidence type="ECO:0000313" key="3">
    <source>
        <dbReference type="EnsemblPlants" id="ORUFI06G23400.1"/>
    </source>
</evidence>
<feature type="region of interest" description="Disordered" evidence="1">
    <location>
        <begin position="108"/>
        <end position="204"/>
    </location>
</feature>
<keyword evidence="2" id="KW-0472">Membrane</keyword>
<dbReference type="eggNOG" id="KOG1237">
    <property type="taxonomic scope" value="Eukaryota"/>
</dbReference>
<dbReference type="Gramene" id="ORUFI06G23400.1">
    <property type="protein sequence ID" value="ORUFI06G23400.1"/>
    <property type="gene ID" value="ORUFI06G23400"/>
</dbReference>
<dbReference type="InterPro" id="IPR036259">
    <property type="entry name" value="MFS_trans_sf"/>
</dbReference>
<dbReference type="AlphaFoldDB" id="A0A0E0Q0G6"/>
<name>A0A0E0Q0G6_ORYRU</name>
<dbReference type="HOGENOM" id="CLU_699041_0_0_1"/>
<feature type="compositionally biased region" description="Low complexity" evidence="1">
    <location>
        <begin position="174"/>
        <end position="188"/>
    </location>
</feature>
<protein>
    <submittedName>
        <fullName evidence="3">Uncharacterized protein</fullName>
    </submittedName>
</protein>
<evidence type="ECO:0000256" key="2">
    <source>
        <dbReference type="SAM" id="Phobius"/>
    </source>
</evidence>
<evidence type="ECO:0000256" key="1">
    <source>
        <dbReference type="SAM" id="MobiDB-lite"/>
    </source>
</evidence>
<organism evidence="3 4">
    <name type="scientific">Oryza rufipogon</name>
    <name type="common">Brownbeard rice</name>
    <name type="synonym">Asian wild rice</name>
    <dbReference type="NCBI Taxonomy" id="4529"/>
    <lineage>
        <taxon>Eukaryota</taxon>
        <taxon>Viridiplantae</taxon>
        <taxon>Streptophyta</taxon>
        <taxon>Embryophyta</taxon>
        <taxon>Tracheophyta</taxon>
        <taxon>Spermatophyta</taxon>
        <taxon>Magnoliopsida</taxon>
        <taxon>Liliopsida</taxon>
        <taxon>Poales</taxon>
        <taxon>Poaceae</taxon>
        <taxon>BOP clade</taxon>
        <taxon>Oryzoideae</taxon>
        <taxon>Oryzeae</taxon>
        <taxon>Oryzinae</taxon>
        <taxon>Oryza</taxon>
    </lineage>
</organism>
<feature type="transmembrane region" description="Helical" evidence="2">
    <location>
        <begin position="369"/>
        <end position="392"/>
    </location>
</feature>
<feature type="compositionally biased region" description="Pro residues" evidence="1">
    <location>
        <begin position="21"/>
        <end position="30"/>
    </location>
</feature>
<evidence type="ECO:0000313" key="4">
    <source>
        <dbReference type="Proteomes" id="UP000008022"/>
    </source>
</evidence>
<proteinExistence type="predicted"/>
<dbReference type="Proteomes" id="UP000008022">
    <property type="component" value="Unassembled WGS sequence"/>
</dbReference>
<reference evidence="4" key="1">
    <citation type="submission" date="2013-06" db="EMBL/GenBank/DDBJ databases">
        <authorList>
            <person name="Zhao Q."/>
        </authorList>
    </citation>
    <scope>NUCLEOTIDE SEQUENCE</scope>
    <source>
        <strain evidence="4">cv. W1943</strain>
    </source>
</reference>
<dbReference type="Gene3D" id="1.20.1250.20">
    <property type="entry name" value="MFS general substrate transporter like domains"/>
    <property type="match status" value="1"/>
</dbReference>
<reference evidence="3" key="2">
    <citation type="submission" date="2015-06" db="UniProtKB">
        <authorList>
            <consortium name="EnsemblPlants"/>
        </authorList>
    </citation>
    <scope>IDENTIFICATION</scope>
</reference>
<keyword evidence="2" id="KW-1133">Transmembrane helix</keyword>